<protein>
    <submittedName>
        <fullName evidence="2">Uncharacterized protein</fullName>
    </submittedName>
</protein>
<dbReference type="AlphaFoldDB" id="A0A2I0JE13"/>
<sequence>MSESSSGGARGALVSGKGSSTPSLEEGLFEPSHAFLQKKGSSSPSQGLHGRKMARRALLGKGLNGAFLGERGKCGPSVSPLLFTDIDNADVSADETLE</sequence>
<gene>
    <name evidence="2" type="ORF">CRG98_025006</name>
</gene>
<dbReference type="EMBL" id="PGOL01001778">
    <property type="protein sequence ID" value="PKI54492.1"/>
    <property type="molecule type" value="Genomic_DNA"/>
</dbReference>
<reference evidence="2 3" key="1">
    <citation type="submission" date="2017-11" db="EMBL/GenBank/DDBJ databases">
        <title>De-novo sequencing of pomegranate (Punica granatum L.) genome.</title>
        <authorList>
            <person name="Akparov Z."/>
            <person name="Amiraslanov A."/>
            <person name="Hajiyeva S."/>
            <person name="Abbasov M."/>
            <person name="Kaur K."/>
            <person name="Hamwieh A."/>
            <person name="Solovyev V."/>
            <person name="Salamov A."/>
            <person name="Braich B."/>
            <person name="Kosarev P."/>
            <person name="Mahmoud A."/>
            <person name="Hajiyev E."/>
            <person name="Babayeva S."/>
            <person name="Izzatullayeva V."/>
            <person name="Mammadov A."/>
            <person name="Mammadov A."/>
            <person name="Sharifova S."/>
            <person name="Ojaghi J."/>
            <person name="Eynullazada K."/>
            <person name="Bayramov B."/>
            <person name="Abdulazimova A."/>
            <person name="Shahmuradov I."/>
        </authorList>
    </citation>
    <scope>NUCLEOTIDE SEQUENCE [LARGE SCALE GENOMIC DNA]</scope>
    <source>
        <strain evidence="3">cv. AG2017</strain>
        <tissue evidence="2">Leaf</tissue>
    </source>
</reference>
<feature type="region of interest" description="Disordered" evidence="1">
    <location>
        <begin position="1"/>
        <end position="51"/>
    </location>
</feature>
<proteinExistence type="predicted"/>
<organism evidence="2 3">
    <name type="scientific">Punica granatum</name>
    <name type="common">Pomegranate</name>
    <dbReference type="NCBI Taxonomy" id="22663"/>
    <lineage>
        <taxon>Eukaryota</taxon>
        <taxon>Viridiplantae</taxon>
        <taxon>Streptophyta</taxon>
        <taxon>Embryophyta</taxon>
        <taxon>Tracheophyta</taxon>
        <taxon>Spermatophyta</taxon>
        <taxon>Magnoliopsida</taxon>
        <taxon>eudicotyledons</taxon>
        <taxon>Gunneridae</taxon>
        <taxon>Pentapetalae</taxon>
        <taxon>rosids</taxon>
        <taxon>malvids</taxon>
        <taxon>Myrtales</taxon>
        <taxon>Lythraceae</taxon>
        <taxon>Punica</taxon>
    </lineage>
</organism>
<evidence type="ECO:0000313" key="3">
    <source>
        <dbReference type="Proteomes" id="UP000233551"/>
    </source>
</evidence>
<evidence type="ECO:0000313" key="2">
    <source>
        <dbReference type="EMBL" id="PKI54492.1"/>
    </source>
</evidence>
<keyword evidence="3" id="KW-1185">Reference proteome</keyword>
<comment type="caution">
    <text evidence="2">The sequence shown here is derived from an EMBL/GenBank/DDBJ whole genome shotgun (WGS) entry which is preliminary data.</text>
</comment>
<accession>A0A2I0JE13</accession>
<evidence type="ECO:0000256" key="1">
    <source>
        <dbReference type="SAM" id="MobiDB-lite"/>
    </source>
</evidence>
<dbReference type="Proteomes" id="UP000233551">
    <property type="component" value="Unassembled WGS sequence"/>
</dbReference>
<name>A0A2I0JE13_PUNGR</name>